<dbReference type="Pfam" id="PF12697">
    <property type="entry name" value="Abhydrolase_6"/>
    <property type="match status" value="1"/>
</dbReference>
<comment type="caution">
    <text evidence="2">The sequence shown here is derived from an EMBL/GenBank/DDBJ whole genome shotgun (WGS) entry which is preliminary data.</text>
</comment>
<organism evidence="2 3">
    <name type="scientific">Talaromyces amestolkiae</name>
    <dbReference type="NCBI Taxonomy" id="1196081"/>
    <lineage>
        <taxon>Eukaryota</taxon>
        <taxon>Fungi</taxon>
        <taxon>Dikarya</taxon>
        <taxon>Ascomycota</taxon>
        <taxon>Pezizomycotina</taxon>
        <taxon>Eurotiomycetes</taxon>
        <taxon>Eurotiomycetidae</taxon>
        <taxon>Eurotiales</taxon>
        <taxon>Trichocomaceae</taxon>
        <taxon>Talaromyces</taxon>
        <taxon>Talaromyces sect. Talaromyces</taxon>
    </lineage>
</organism>
<dbReference type="Proteomes" id="UP000249363">
    <property type="component" value="Unassembled WGS sequence"/>
</dbReference>
<dbReference type="SUPFAM" id="SSF53474">
    <property type="entry name" value="alpha/beta-Hydrolases"/>
    <property type="match status" value="1"/>
</dbReference>
<proteinExistence type="predicted"/>
<dbReference type="InterPro" id="IPR000073">
    <property type="entry name" value="AB_hydrolase_1"/>
</dbReference>
<dbReference type="GO" id="GO:0052689">
    <property type="term" value="F:carboxylic ester hydrolase activity"/>
    <property type="evidence" value="ECO:0007669"/>
    <property type="project" value="TreeGrafter"/>
</dbReference>
<dbReference type="EMBL" id="MIKG01000007">
    <property type="protein sequence ID" value="RAO68435.1"/>
    <property type="molecule type" value="Genomic_DNA"/>
</dbReference>
<dbReference type="AlphaFoldDB" id="A0A364KY06"/>
<dbReference type="GO" id="GO:0055088">
    <property type="term" value="P:lipid homeostasis"/>
    <property type="evidence" value="ECO:0007669"/>
    <property type="project" value="TreeGrafter"/>
</dbReference>
<keyword evidence="3" id="KW-1185">Reference proteome</keyword>
<dbReference type="GO" id="GO:0006654">
    <property type="term" value="P:phosphatidic acid biosynthetic process"/>
    <property type="evidence" value="ECO:0007669"/>
    <property type="project" value="TreeGrafter"/>
</dbReference>
<protein>
    <recommendedName>
        <fullName evidence="1">AB hydrolase-1 domain-containing protein</fullName>
    </recommendedName>
</protein>
<dbReference type="PRINTS" id="PR00111">
    <property type="entry name" value="ABHYDROLASE"/>
</dbReference>
<evidence type="ECO:0000259" key="1">
    <source>
        <dbReference type="Pfam" id="PF12697"/>
    </source>
</evidence>
<accession>A0A364KY06</accession>
<dbReference type="PANTHER" id="PTHR42886:SF42">
    <property type="entry name" value="ALPHA_BETA-HYDROLASES SUPERFAMILY PROTEIN"/>
    <property type="match status" value="1"/>
</dbReference>
<evidence type="ECO:0000313" key="2">
    <source>
        <dbReference type="EMBL" id="RAO68435.1"/>
    </source>
</evidence>
<name>A0A364KY06_TALAM</name>
<dbReference type="PANTHER" id="PTHR42886">
    <property type="entry name" value="RE40534P-RELATED"/>
    <property type="match status" value="1"/>
</dbReference>
<dbReference type="GeneID" id="63793663"/>
<gene>
    <name evidence="2" type="ORF">BHQ10_004447</name>
</gene>
<sequence length="274" mass="29978">MTEVSPASKPSIVLIHGLWMTPLCWEHWISYLEGKDYHVLAPGWPGVDQRSPEQIRADPQPMADKTIDEIVDTYAAIISALPVPPIIIGHSFGGLFTQILLSRGYGCAGIGISPAQPAGIISLPFSSLKATLPVLSNPFNIHSTVHITEEQFHYCFGNHLSKEASKVLYDRYAIPSVAHVLWQGAGGMLKKTGAGHVDFKKESRAPLLLIAGTKDHVVPLATVQKELEAYEKSKGQTVVELKVFENRTHGIVNQEGWEEIADTAIAFAEAHMKL</sequence>
<reference evidence="2 3" key="1">
    <citation type="journal article" date="2017" name="Biotechnol. Biofuels">
        <title>Differential beta-glucosidase expression as a function of carbon source availability in Talaromyces amestolkiae: a genomic and proteomic approach.</title>
        <authorList>
            <person name="de Eugenio L.I."/>
            <person name="Mendez-Liter J.A."/>
            <person name="Nieto-Dominguez M."/>
            <person name="Alonso L."/>
            <person name="Gil-Munoz J."/>
            <person name="Barriuso J."/>
            <person name="Prieto A."/>
            <person name="Martinez M.J."/>
        </authorList>
    </citation>
    <scope>NUCLEOTIDE SEQUENCE [LARGE SCALE GENOMIC DNA]</scope>
    <source>
        <strain evidence="2 3">CIB</strain>
    </source>
</reference>
<dbReference type="OrthoDB" id="8119704at2759"/>
<dbReference type="InterPro" id="IPR029058">
    <property type="entry name" value="AB_hydrolase_fold"/>
</dbReference>
<dbReference type="Gene3D" id="3.40.50.1820">
    <property type="entry name" value="alpha/beta hydrolase"/>
    <property type="match status" value="1"/>
</dbReference>
<evidence type="ECO:0000313" key="3">
    <source>
        <dbReference type="Proteomes" id="UP000249363"/>
    </source>
</evidence>
<dbReference type="GO" id="GO:0042171">
    <property type="term" value="F:lysophosphatidic acid acyltransferase activity"/>
    <property type="evidence" value="ECO:0007669"/>
    <property type="project" value="TreeGrafter"/>
</dbReference>
<feature type="domain" description="AB hydrolase-1" evidence="1">
    <location>
        <begin position="12"/>
        <end position="262"/>
    </location>
</feature>
<dbReference type="RefSeq" id="XP_040732951.1">
    <property type="nucleotide sequence ID" value="XM_040876813.1"/>
</dbReference>